<feature type="domain" description="Class II aldolase/adducin N-terminal" evidence="3">
    <location>
        <begin position="14"/>
        <end position="194"/>
    </location>
</feature>
<protein>
    <submittedName>
        <fullName evidence="4">Class II aldolase/adducin family protein</fullName>
    </submittedName>
</protein>
<dbReference type="Gene3D" id="3.40.225.10">
    <property type="entry name" value="Class II aldolase/adducin N-terminal domain"/>
    <property type="match status" value="1"/>
</dbReference>
<keyword evidence="1" id="KW-0479">Metal-binding</keyword>
<name>A0ABR7NG75_9FIRM</name>
<organism evidence="4 5">
    <name type="scientific">Yanshouia hominis</name>
    <dbReference type="NCBI Taxonomy" id="2763673"/>
    <lineage>
        <taxon>Bacteria</taxon>
        <taxon>Bacillati</taxon>
        <taxon>Bacillota</taxon>
        <taxon>Clostridia</taxon>
        <taxon>Eubacteriales</taxon>
        <taxon>Oscillospiraceae</taxon>
        <taxon>Yanshouia</taxon>
    </lineage>
</organism>
<dbReference type="SMART" id="SM01007">
    <property type="entry name" value="Aldolase_II"/>
    <property type="match status" value="1"/>
</dbReference>
<dbReference type="PANTHER" id="PTHR22789:SF0">
    <property type="entry name" value="3-OXO-TETRONATE 4-PHOSPHATE DECARBOXYLASE-RELATED"/>
    <property type="match status" value="1"/>
</dbReference>
<dbReference type="RefSeq" id="WP_262399045.1">
    <property type="nucleotide sequence ID" value="NZ_JACRTB010000003.1"/>
</dbReference>
<keyword evidence="5" id="KW-1185">Reference proteome</keyword>
<dbReference type="InterPro" id="IPR050197">
    <property type="entry name" value="Aldolase_class_II_sugar_metab"/>
</dbReference>
<keyword evidence="2" id="KW-0456">Lyase</keyword>
<dbReference type="InterPro" id="IPR001303">
    <property type="entry name" value="Aldolase_II/adducin_N"/>
</dbReference>
<accession>A0ABR7NG75</accession>
<evidence type="ECO:0000256" key="2">
    <source>
        <dbReference type="ARBA" id="ARBA00023239"/>
    </source>
</evidence>
<dbReference type="InterPro" id="IPR036409">
    <property type="entry name" value="Aldolase_II/adducin_N_sf"/>
</dbReference>
<dbReference type="PANTHER" id="PTHR22789">
    <property type="entry name" value="FUCULOSE PHOSPHATE ALDOLASE"/>
    <property type="match status" value="1"/>
</dbReference>
<evidence type="ECO:0000313" key="4">
    <source>
        <dbReference type="EMBL" id="MBC8575407.1"/>
    </source>
</evidence>
<dbReference type="EMBL" id="JACRTB010000003">
    <property type="protein sequence ID" value="MBC8575407.1"/>
    <property type="molecule type" value="Genomic_DNA"/>
</dbReference>
<proteinExistence type="predicted"/>
<dbReference type="Pfam" id="PF00596">
    <property type="entry name" value="Aldolase_II"/>
    <property type="match status" value="1"/>
</dbReference>
<evidence type="ECO:0000256" key="1">
    <source>
        <dbReference type="ARBA" id="ARBA00022723"/>
    </source>
</evidence>
<dbReference type="Proteomes" id="UP000658131">
    <property type="component" value="Unassembled WGS sequence"/>
</dbReference>
<reference evidence="4 5" key="1">
    <citation type="submission" date="2020-08" db="EMBL/GenBank/DDBJ databases">
        <title>Genome public.</title>
        <authorList>
            <person name="Liu C."/>
            <person name="Sun Q."/>
        </authorList>
    </citation>
    <scope>NUCLEOTIDE SEQUENCE [LARGE SCALE GENOMIC DNA]</scope>
    <source>
        <strain evidence="4 5">BX1</strain>
    </source>
</reference>
<sequence length="201" mass="22420">MDWIWERNYRSEMEDIIRYSRLLYDKNLVSAAGGNVSERCGSEMLITASNAPLREITPDSLVLCDLKGAVIEKNQHLRPSKETLFHAGVYRVRPEVRCVIHVHPAYSVVWTLQKKPLPLYTESARLKLIDVPIIPDAAPGSQELAENVVRTVAAAPTNITAFLMEGHGILAMGGTMQECFHQAELLEDTAKIAVLQALLTR</sequence>
<evidence type="ECO:0000313" key="5">
    <source>
        <dbReference type="Proteomes" id="UP000658131"/>
    </source>
</evidence>
<comment type="caution">
    <text evidence="4">The sequence shown here is derived from an EMBL/GenBank/DDBJ whole genome shotgun (WGS) entry which is preliminary data.</text>
</comment>
<dbReference type="SUPFAM" id="SSF53639">
    <property type="entry name" value="AraD/HMP-PK domain-like"/>
    <property type="match status" value="1"/>
</dbReference>
<evidence type="ECO:0000259" key="3">
    <source>
        <dbReference type="SMART" id="SM01007"/>
    </source>
</evidence>
<gene>
    <name evidence="4" type="ORF">H8717_03130</name>
</gene>